<evidence type="ECO:0000256" key="4">
    <source>
        <dbReference type="ARBA" id="ARBA00022840"/>
    </source>
</evidence>
<dbReference type="Pfam" id="PF00488">
    <property type="entry name" value="MutS_V"/>
    <property type="match status" value="1"/>
</dbReference>
<organism evidence="10 11">
    <name type="scientific">Hypnocyclicus thermotrophus</name>
    <dbReference type="NCBI Taxonomy" id="1627895"/>
    <lineage>
        <taxon>Bacteria</taxon>
        <taxon>Fusobacteriati</taxon>
        <taxon>Fusobacteriota</taxon>
        <taxon>Fusobacteriia</taxon>
        <taxon>Fusobacteriales</taxon>
        <taxon>Fusobacteriaceae</taxon>
        <taxon>Hypnocyclicus</taxon>
    </lineage>
</organism>
<dbReference type="SUPFAM" id="SSF52540">
    <property type="entry name" value="P-loop containing nucleoside triphosphate hydrolases"/>
    <property type="match status" value="1"/>
</dbReference>
<sequence>MNTHTFNVLEYDKLKKEIIKYSILDTTKLKIEELTPFKDINVIKKELLYVSEVVEIEKYDEGIDLSGINDIEKYIKRIELIGTYLIPEEFVSIKKTLRAFRRVKTKLENLESKYRNLYMKFRDVPVYKGLEDIIEKAIDDSCEVKDDASLELRNIREQKKNISLNIKNKFDDIISNPLNAKAIQEKIITEREGRMVIPIKADFKGQIKGIEHDRSASGQTVFIEPLSVVSLNNKMRELQVREREEIKKILLRTTDMLRMNKEGILKISDAIVDIDFIYSKARYALEINAIMPKIIEKEYLKLIEARHPFIEKDKVVPLTFEIGKNYNTLLITGPNTGGKTVALKTAGLHTLMALSGILIPVNEKTEIGMFTGVYADIGDEQSIEQSLSSFSAHLKNVHDILENINKSSLVLLDELGSGTDPIEGSAFAMAVIDYLKSKKVKSFITTHYSEVKAYAFNEENVETASMEFDANTLSPTYRLLLGIPGESNALKIATRLGLPTEIIERAEKYISEEDKKVENMIANIKEKTEEIENAKVEIEELKKESEKLKKEYEEKVIELEKEKNSILKEAYENADKMIKEAQNKAKALIDKIKKDELKKEELKATEKSLNMLRQNIREEKTKNVKIEKKIKINLDLKIGEKVFIKSLNQDGIVLKDYPNKEKAQIQAGILKLMVNYDDIKKSEQIDKQKYIRVNNVKKSNVKSEVDLRGKMLEDAIYDLEKYLDDAILNGYKEVYVIHGKGTGVLRKGVHEYLRTASFVESFKIADQNQGGYGCTVVTLK</sequence>
<dbReference type="EC" id="3.6.4.-" evidence="7"/>
<dbReference type="GO" id="GO:0016887">
    <property type="term" value="F:ATP hydrolysis activity"/>
    <property type="evidence" value="ECO:0007669"/>
    <property type="project" value="InterPro"/>
</dbReference>
<dbReference type="Pfam" id="PF20297">
    <property type="entry name" value="MSSS"/>
    <property type="match status" value="1"/>
</dbReference>
<reference evidence="10 11" key="1">
    <citation type="submission" date="2019-03" db="EMBL/GenBank/DDBJ databases">
        <title>Genomic Encyclopedia of Type Strains, Phase IV (KMG-IV): sequencing the most valuable type-strain genomes for metagenomic binning, comparative biology and taxonomic classification.</title>
        <authorList>
            <person name="Goeker M."/>
        </authorList>
    </citation>
    <scope>NUCLEOTIDE SEQUENCE [LARGE SCALE GENOMIC DNA]</scope>
    <source>
        <strain evidence="10 11">DSM 100055</strain>
    </source>
</reference>
<dbReference type="Gene3D" id="3.30.1370.110">
    <property type="match status" value="1"/>
</dbReference>
<comment type="function">
    <text evidence="7">Endonuclease that is involved in the suppression of homologous recombination and thus may have a key role in the control of bacterial genetic diversity.</text>
</comment>
<keyword evidence="1 7" id="KW-0699">rRNA-binding</keyword>
<dbReference type="PANTHER" id="PTHR48466">
    <property type="entry name" value="OS10G0509000 PROTEIN-RELATED"/>
    <property type="match status" value="1"/>
</dbReference>
<dbReference type="PROSITE" id="PS50828">
    <property type="entry name" value="SMR"/>
    <property type="match status" value="1"/>
</dbReference>
<dbReference type="SMART" id="SM00534">
    <property type="entry name" value="MUTSac"/>
    <property type="match status" value="1"/>
</dbReference>
<keyword evidence="4 7" id="KW-0067">ATP-binding</keyword>
<dbReference type="FunFam" id="3.40.50.300:FF:000830">
    <property type="entry name" value="Endonuclease MutS2"/>
    <property type="match status" value="1"/>
</dbReference>
<keyword evidence="6 7" id="KW-0238">DNA-binding</keyword>
<dbReference type="InterPro" id="IPR046893">
    <property type="entry name" value="MSSS"/>
</dbReference>
<dbReference type="PANTHER" id="PTHR48466:SF2">
    <property type="entry name" value="OS10G0509000 PROTEIN"/>
    <property type="match status" value="1"/>
</dbReference>
<keyword evidence="7" id="KW-0255">Endonuclease</keyword>
<dbReference type="Pfam" id="PF01713">
    <property type="entry name" value="Smr"/>
    <property type="match status" value="1"/>
</dbReference>
<dbReference type="InterPro" id="IPR036187">
    <property type="entry name" value="DNA_mismatch_repair_MutS_sf"/>
</dbReference>
<keyword evidence="5 7" id="KW-0694">RNA-binding</keyword>
<protein>
    <recommendedName>
        <fullName evidence="7">Endonuclease MutS2</fullName>
        <ecNumber evidence="7">3.1.-.-</ecNumber>
    </recommendedName>
    <alternativeName>
        <fullName evidence="7">Ribosome-associated protein quality control-upstream factor</fullName>
        <shortName evidence="7">RQC-upstream factor</shortName>
        <shortName evidence="7">RqcU</shortName>
        <ecNumber evidence="7">3.6.4.-</ecNumber>
    </alternativeName>
</protein>
<dbReference type="InterPro" id="IPR005747">
    <property type="entry name" value="MutS2"/>
</dbReference>
<dbReference type="GO" id="GO:0030983">
    <property type="term" value="F:mismatched DNA binding"/>
    <property type="evidence" value="ECO:0007669"/>
    <property type="project" value="InterPro"/>
</dbReference>
<dbReference type="PROSITE" id="PS00486">
    <property type="entry name" value="DNA_MISMATCH_REPAIR_2"/>
    <property type="match status" value="1"/>
</dbReference>
<proteinExistence type="inferred from homology"/>
<dbReference type="SMART" id="SM00533">
    <property type="entry name" value="MUTSd"/>
    <property type="match status" value="1"/>
</dbReference>
<feature type="coiled-coil region" evidence="8">
    <location>
        <begin position="503"/>
        <end position="629"/>
    </location>
</feature>
<dbReference type="InterPro" id="IPR002625">
    <property type="entry name" value="Smr_dom"/>
</dbReference>
<comment type="caution">
    <text evidence="10">The sequence shown here is derived from an EMBL/GenBank/DDBJ whole genome shotgun (WGS) entry which is preliminary data.</text>
</comment>
<dbReference type="Gene3D" id="3.40.50.300">
    <property type="entry name" value="P-loop containing nucleotide triphosphate hydrolases"/>
    <property type="match status" value="1"/>
</dbReference>
<dbReference type="GO" id="GO:0006298">
    <property type="term" value="P:mismatch repair"/>
    <property type="evidence" value="ECO:0007669"/>
    <property type="project" value="InterPro"/>
</dbReference>
<dbReference type="GO" id="GO:0005524">
    <property type="term" value="F:ATP binding"/>
    <property type="evidence" value="ECO:0007669"/>
    <property type="project" value="UniProtKB-UniRule"/>
</dbReference>
<dbReference type="EC" id="3.1.-.-" evidence="7"/>
<dbReference type="AlphaFoldDB" id="A0AA46DYS2"/>
<dbReference type="GO" id="GO:0004519">
    <property type="term" value="F:endonuclease activity"/>
    <property type="evidence" value="ECO:0007669"/>
    <property type="project" value="UniProtKB-UniRule"/>
</dbReference>
<dbReference type="HAMAP" id="MF_00092">
    <property type="entry name" value="MutS2"/>
    <property type="match status" value="1"/>
</dbReference>
<dbReference type="SUPFAM" id="SSF160443">
    <property type="entry name" value="SMR domain-like"/>
    <property type="match status" value="1"/>
</dbReference>
<feature type="coiled-coil region" evidence="8">
    <location>
        <begin position="93"/>
        <end position="120"/>
    </location>
</feature>
<evidence type="ECO:0000313" key="11">
    <source>
        <dbReference type="Proteomes" id="UP000294678"/>
    </source>
</evidence>
<gene>
    <name evidence="7" type="primary">mutS2</name>
    <name evidence="7" type="synonym">rqcU</name>
    <name evidence="10" type="ORF">EV215_1158</name>
</gene>
<dbReference type="PIRSF" id="PIRSF005814">
    <property type="entry name" value="MutS_YshD"/>
    <property type="match status" value="1"/>
</dbReference>
<evidence type="ECO:0000256" key="5">
    <source>
        <dbReference type="ARBA" id="ARBA00022884"/>
    </source>
</evidence>
<comment type="similarity">
    <text evidence="7">Belongs to the DNA mismatch repair MutS family. MutS2 subfamily.</text>
</comment>
<keyword evidence="11" id="KW-1185">Reference proteome</keyword>
<evidence type="ECO:0000256" key="2">
    <source>
        <dbReference type="ARBA" id="ARBA00022741"/>
    </source>
</evidence>
<dbReference type="GO" id="GO:0019843">
    <property type="term" value="F:rRNA binding"/>
    <property type="evidence" value="ECO:0007669"/>
    <property type="project" value="UniProtKB-UniRule"/>
</dbReference>
<dbReference type="InterPro" id="IPR000432">
    <property type="entry name" value="DNA_mismatch_repair_MutS_C"/>
</dbReference>
<dbReference type="GO" id="GO:0140664">
    <property type="term" value="F:ATP-dependent DNA damage sensor activity"/>
    <property type="evidence" value="ECO:0007669"/>
    <property type="project" value="InterPro"/>
</dbReference>
<dbReference type="SUPFAM" id="SSF48334">
    <property type="entry name" value="DNA repair protein MutS, domain III"/>
    <property type="match status" value="1"/>
</dbReference>
<feature type="binding site" evidence="7">
    <location>
        <begin position="333"/>
        <end position="340"/>
    </location>
    <ligand>
        <name>ATP</name>
        <dbReference type="ChEBI" id="CHEBI:30616"/>
    </ligand>
</feature>
<feature type="domain" description="Smr" evidence="9">
    <location>
        <begin position="705"/>
        <end position="780"/>
    </location>
</feature>
<comment type="subunit">
    <text evidence="7">Homodimer. Binds to stalled ribosomes, contacting rRNA.</text>
</comment>
<evidence type="ECO:0000256" key="1">
    <source>
        <dbReference type="ARBA" id="ARBA00022730"/>
    </source>
</evidence>
<keyword evidence="3 7" id="KW-0378">Hydrolase</keyword>
<dbReference type="GO" id="GO:0072344">
    <property type="term" value="P:rescue of stalled ribosome"/>
    <property type="evidence" value="ECO:0007669"/>
    <property type="project" value="UniProtKB-UniRule"/>
</dbReference>
<evidence type="ECO:0000256" key="3">
    <source>
        <dbReference type="ARBA" id="ARBA00022801"/>
    </source>
</evidence>
<keyword evidence="2 7" id="KW-0547">Nucleotide-binding</keyword>
<dbReference type="GO" id="GO:0043023">
    <property type="term" value="F:ribosomal large subunit binding"/>
    <property type="evidence" value="ECO:0007669"/>
    <property type="project" value="UniProtKB-UniRule"/>
</dbReference>
<accession>A0AA46DYS2</accession>
<evidence type="ECO:0000259" key="9">
    <source>
        <dbReference type="PROSITE" id="PS50828"/>
    </source>
</evidence>
<keyword evidence="7" id="KW-0540">Nuclease</keyword>
<dbReference type="EMBL" id="SOBG01000004">
    <property type="protein sequence ID" value="TDT70607.1"/>
    <property type="molecule type" value="Genomic_DNA"/>
</dbReference>
<dbReference type="NCBIfam" id="TIGR01069">
    <property type="entry name" value="mutS2"/>
    <property type="match status" value="1"/>
</dbReference>
<dbReference type="InterPro" id="IPR007696">
    <property type="entry name" value="DNA_mismatch_repair_MutS_core"/>
</dbReference>
<dbReference type="RefSeq" id="WP_134113042.1">
    <property type="nucleotide sequence ID" value="NZ_SOBG01000004.1"/>
</dbReference>
<evidence type="ECO:0000256" key="7">
    <source>
        <dbReference type="HAMAP-Rule" id="MF_00092"/>
    </source>
</evidence>
<dbReference type="SMART" id="SM00463">
    <property type="entry name" value="SMR"/>
    <property type="match status" value="1"/>
</dbReference>
<dbReference type="Proteomes" id="UP000294678">
    <property type="component" value="Unassembled WGS sequence"/>
</dbReference>
<evidence type="ECO:0000313" key="10">
    <source>
        <dbReference type="EMBL" id="TDT70607.1"/>
    </source>
</evidence>
<name>A0AA46DYS2_9FUSO</name>
<dbReference type="InterPro" id="IPR036063">
    <property type="entry name" value="Smr_dom_sf"/>
</dbReference>
<comment type="function">
    <text evidence="7">Acts as a ribosome collision sensor, splitting the ribosome into its 2 subunits. Detects stalled/collided 70S ribosomes which it binds and splits by an ATP-hydrolysis driven conformational change. Acts upstream of the ribosome quality control system (RQC), a ribosome-associated complex that mediates the extraction of incompletely synthesized nascent chains from stalled ribosomes and their subsequent degradation. Probably generates substrates for RQC.</text>
</comment>
<dbReference type="InterPro" id="IPR027417">
    <property type="entry name" value="P-loop_NTPase"/>
</dbReference>
<dbReference type="InterPro" id="IPR045076">
    <property type="entry name" value="MutS"/>
</dbReference>
<evidence type="ECO:0000256" key="6">
    <source>
        <dbReference type="ARBA" id="ARBA00023125"/>
    </source>
</evidence>
<keyword evidence="8" id="KW-0175">Coiled coil</keyword>
<evidence type="ECO:0000256" key="8">
    <source>
        <dbReference type="SAM" id="Coils"/>
    </source>
</evidence>
<dbReference type="GO" id="GO:0045910">
    <property type="term" value="P:negative regulation of DNA recombination"/>
    <property type="evidence" value="ECO:0007669"/>
    <property type="project" value="InterPro"/>
</dbReference>